<dbReference type="RefSeq" id="XP_033454827.1">
    <property type="nucleotide sequence ID" value="XM_033606121.1"/>
</dbReference>
<accession>A0A6J3LPA2</accession>
<dbReference type="SMART" id="SM00256">
    <property type="entry name" value="FBOX"/>
    <property type="match status" value="1"/>
</dbReference>
<keyword evidence="2" id="KW-1185">Reference proteome</keyword>
<dbReference type="Gene3D" id="1.20.1280.50">
    <property type="match status" value="1"/>
</dbReference>
<name>A0A6J3LPA2_9PEZI</name>
<reference evidence="3" key="1">
    <citation type="submission" date="2020-01" db="EMBL/GenBank/DDBJ databases">
        <authorList>
            <consortium name="DOE Joint Genome Institute"/>
            <person name="Haridas S."/>
            <person name="Albert R."/>
            <person name="Binder M."/>
            <person name="Bloem J."/>
            <person name="Labutti K."/>
            <person name="Salamov A."/>
            <person name="Andreopoulos B."/>
            <person name="Baker S.E."/>
            <person name="Barry K."/>
            <person name="Bills G."/>
            <person name="Bluhm B.H."/>
            <person name="Cannon C."/>
            <person name="Castanera R."/>
            <person name="Culley D.E."/>
            <person name="Daum C."/>
            <person name="Ezra D."/>
            <person name="Gonzalez J.B."/>
            <person name="Henrissat B."/>
            <person name="Kuo A."/>
            <person name="Liang C."/>
            <person name="Lipzen A."/>
            <person name="Lutzoni F."/>
            <person name="Magnuson J."/>
            <person name="Mondo S."/>
            <person name="Nolan M."/>
            <person name="Ohm R."/>
            <person name="Pangilinan J."/>
            <person name="Park H.-J."/>
            <person name="Ramirez L."/>
            <person name="Alfaro M."/>
            <person name="Sun H."/>
            <person name="Tritt A."/>
            <person name="Yoshinaga Y."/>
            <person name="Zwiers L.-H."/>
            <person name="Turgeon B.G."/>
            <person name="Goodwin S.B."/>
            <person name="Spatafora J.W."/>
            <person name="Crous P.W."/>
            <person name="Grigoriev I.V."/>
        </authorList>
    </citation>
    <scope>NUCLEOTIDE SEQUENCE</scope>
    <source>
        <strain evidence="3">CBS 342.82</strain>
    </source>
</reference>
<organism evidence="3">
    <name type="scientific">Dissoconium aciculare CBS 342.82</name>
    <dbReference type="NCBI Taxonomy" id="1314786"/>
    <lineage>
        <taxon>Eukaryota</taxon>
        <taxon>Fungi</taxon>
        <taxon>Dikarya</taxon>
        <taxon>Ascomycota</taxon>
        <taxon>Pezizomycotina</taxon>
        <taxon>Dothideomycetes</taxon>
        <taxon>Dothideomycetidae</taxon>
        <taxon>Mycosphaerellales</taxon>
        <taxon>Dissoconiaceae</taxon>
        <taxon>Dissoconium</taxon>
    </lineage>
</organism>
<dbReference type="OrthoDB" id="3800738at2759"/>
<dbReference type="InterPro" id="IPR036047">
    <property type="entry name" value="F-box-like_dom_sf"/>
</dbReference>
<proteinExistence type="predicted"/>
<evidence type="ECO:0000313" key="2">
    <source>
        <dbReference type="Proteomes" id="UP000504637"/>
    </source>
</evidence>
<reference evidence="3" key="3">
    <citation type="submission" date="2025-08" db="UniProtKB">
        <authorList>
            <consortium name="RefSeq"/>
        </authorList>
    </citation>
    <scope>IDENTIFICATION</scope>
    <source>
        <strain evidence="3">CBS 342.82</strain>
    </source>
</reference>
<feature type="domain" description="F-box" evidence="1">
    <location>
        <begin position="89"/>
        <end position="127"/>
    </location>
</feature>
<protein>
    <recommendedName>
        <fullName evidence="1">F-box domain-containing protein</fullName>
    </recommendedName>
</protein>
<evidence type="ECO:0000313" key="3">
    <source>
        <dbReference type="RefSeq" id="XP_033454827.1"/>
    </source>
</evidence>
<dbReference type="Pfam" id="PF12937">
    <property type="entry name" value="F-box-like"/>
    <property type="match status" value="1"/>
</dbReference>
<dbReference type="GeneID" id="54363921"/>
<dbReference type="Proteomes" id="UP000504637">
    <property type="component" value="Unplaced"/>
</dbReference>
<dbReference type="AlphaFoldDB" id="A0A6J3LPA2"/>
<dbReference type="InterPro" id="IPR001810">
    <property type="entry name" value="F-box_dom"/>
</dbReference>
<gene>
    <name evidence="3" type="ORF">K489DRAFT_385516</name>
</gene>
<sequence>MDSHYGAKMGYKHGLHICSRTLSLPSSGMKKRDAYLTTRDVCTRNVRRSTNGSAHLELQQNNIAHANTVFNRAFSAMDPGTASDRAFLIPELVSLIFHKLDAIVLSRCQQVCRTWRSSIQGTPGLQENLFMKPRYPSIPGPANFEPVIVNPVMRKFFAGVFPMLPCELPDGSVGLQSRFCTYEDLAKLPWAPHDWSNLNDPSRLAFMRTEASWRKMLLTQYPIQRIDWWHDWAAIDLDTNPAMIGKGSAHRNDAFITLSMLWDIIEARLVRGCTLQVFMYPHGCPYLDDPAIPDERKTITRKVIRSSGMPHTSYHNFMPRIGLKTIHQWTVMPLKFQYFDVQDSCWRVEGLPLPTEPQEEDFRGPQTNDGNGTYWLNEDCKRDREASNSRWSRSEACGDSSMVITLAQGGNQDRNSRVWRKQRSERHWNEFLARPRRASPPPS</sequence>
<reference evidence="3" key="2">
    <citation type="submission" date="2020-04" db="EMBL/GenBank/DDBJ databases">
        <authorList>
            <consortium name="NCBI Genome Project"/>
        </authorList>
    </citation>
    <scope>NUCLEOTIDE SEQUENCE</scope>
    <source>
        <strain evidence="3">CBS 342.82</strain>
    </source>
</reference>
<dbReference type="SUPFAM" id="SSF81383">
    <property type="entry name" value="F-box domain"/>
    <property type="match status" value="1"/>
</dbReference>
<evidence type="ECO:0000259" key="1">
    <source>
        <dbReference type="SMART" id="SM00256"/>
    </source>
</evidence>